<dbReference type="RefSeq" id="WP_212495331.1">
    <property type="nucleotide sequence ID" value="NZ_JAFCJH010000074.1"/>
</dbReference>
<dbReference type="Pfam" id="PF13193">
    <property type="entry name" value="AMP-binding_C"/>
    <property type="match status" value="1"/>
</dbReference>
<keyword evidence="4" id="KW-1185">Reference proteome</keyword>
<accession>A0ABS5FXD4</accession>
<feature type="domain" description="AMP-binding enzyme C-terminal" evidence="2">
    <location>
        <begin position="472"/>
        <end position="547"/>
    </location>
</feature>
<proteinExistence type="predicted"/>
<sequence>MSSVGSESASGPRAYDEAASRLRGLLGAQSVAALDPGELTALDLFRAASRGAPALYYFDMTQTYADIDRFSDRLAGVFAQKSVGRGDRVAVILQNVPQFVIVSVAAWKVGAIVVSLNPMYRTPELRKLFKDCEPKAVICHDDQWHNVFAAAGSVDPELVFWTSAREFQQRNDVRVLPEPGTVPEASALAKVFAGDASAPPAPVMASDDTALLLYTSGTTGMPKGAMLTHRNLVATALTCRDHFELSSKSRIFGVAPLFHITGFEIQMVGAFAAGAAMVLTYRFQPQVALDAFIEWRPTFIVGAITAFIALMNQADATSRHFESFAHIYSGGAPIAPSVIDAFARRFGREIRSSYGMTELTSASHLAPNEGRIPVDSESGALSIGRPTPGVDAIVVDDERRPRGPGEHGEVVVRGPGVMAGYWRKPTETDEVLTNGWLHSGDIGFFDESGWFYLVDRKKDMISASGFKVWPREVEDVIYSFPGVREVAVVGAADPYRGETVVAFVSAQPGIVIDVVVLSRFCRERLAAYKCPADIRVLDDLPKTESGKITRNTLRDGLRSR</sequence>
<dbReference type="SUPFAM" id="SSF56801">
    <property type="entry name" value="Acetyl-CoA synthetase-like"/>
    <property type="match status" value="1"/>
</dbReference>
<dbReference type="InterPro" id="IPR045851">
    <property type="entry name" value="AMP-bd_C_sf"/>
</dbReference>
<evidence type="ECO:0000259" key="2">
    <source>
        <dbReference type="Pfam" id="PF13193"/>
    </source>
</evidence>
<reference evidence="4" key="1">
    <citation type="journal article" date="2021" name="ISME J.">
        <title>Evolutionary origin and ecological implication of a unique nif island in free-living Bradyrhizobium lineages.</title>
        <authorList>
            <person name="Tao J."/>
        </authorList>
    </citation>
    <scope>NUCLEOTIDE SEQUENCE [LARGE SCALE GENOMIC DNA]</scope>
    <source>
        <strain evidence="4">SZCCT0434</strain>
    </source>
</reference>
<evidence type="ECO:0000313" key="3">
    <source>
        <dbReference type="EMBL" id="MBR0801219.1"/>
    </source>
</evidence>
<dbReference type="Gene3D" id="3.40.50.12780">
    <property type="entry name" value="N-terminal domain of ligase-like"/>
    <property type="match status" value="1"/>
</dbReference>
<dbReference type="Gene3D" id="3.30.300.30">
    <property type="match status" value="1"/>
</dbReference>
<organism evidence="3 4">
    <name type="scientific">Bradyrhizobium jicamae</name>
    <dbReference type="NCBI Taxonomy" id="280332"/>
    <lineage>
        <taxon>Bacteria</taxon>
        <taxon>Pseudomonadati</taxon>
        <taxon>Pseudomonadota</taxon>
        <taxon>Alphaproteobacteria</taxon>
        <taxon>Hyphomicrobiales</taxon>
        <taxon>Nitrobacteraceae</taxon>
        <taxon>Bradyrhizobium</taxon>
    </lineage>
</organism>
<dbReference type="InterPro" id="IPR042099">
    <property type="entry name" value="ANL_N_sf"/>
</dbReference>
<dbReference type="InterPro" id="IPR020845">
    <property type="entry name" value="AMP-binding_CS"/>
</dbReference>
<name>A0ABS5FXD4_9BRAD</name>
<dbReference type="InterPro" id="IPR000873">
    <property type="entry name" value="AMP-dep_synth/lig_dom"/>
</dbReference>
<dbReference type="PANTHER" id="PTHR43767">
    <property type="entry name" value="LONG-CHAIN-FATTY-ACID--COA LIGASE"/>
    <property type="match status" value="1"/>
</dbReference>
<dbReference type="EMBL" id="JAFCJH010000074">
    <property type="protein sequence ID" value="MBR0801219.1"/>
    <property type="molecule type" value="Genomic_DNA"/>
</dbReference>
<feature type="domain" description="AMP-dependent synthetase/ligase" evidence="1">
    <location>
        <begin position="50"/>
        <end position="422"/>
    </location>
</feature>
<gene>
    <name evidence="3" type="ORF">JQ615_38290</name>
</gene>
<dbReference type="PROSITE" id="PS00455">
    <property type="entry name" value="AMP_BINDING"/>
    <property type="match status" value="1"/>
</dbReference>
<dbReference type="Pfam" id="PF00501">
    <property type="entry name" value="AMP-binding"/>
    <property type="match status" value="1"/>
</dbReference>
<evidence type="ECO:0000259" key="1">
    <source>
        <dbReference type="Pfam" id="PF00501"/>
    </source>
</evidence>
<comment type="caution">
    <text evidence="3">The sequence shown here is derived from an EMBL/GenBank/DDBJ whole genome shotgun (WGS) entry which is preliminary data.</text>
</comment>
<dbReference type="InterPro" id="IPR050237">
    <property type="entry name" value="ATP-dep_AMP-bd_enzyme"/>
</dbReference>
<dbReference type="InterPro" id="IPR025110">
    <property type="entry name" value="AMP-bd_C"/>
</dbReference>
<protein>
    <submittedName>
        <fullName evidence="3">AMP-binding protein</fullName>
    </submittedName>
</protein>
<evidence type="ECO:0000313" key="4">
    <source>
        <dbReference type="Proteomes" id="UP001315278"/>
    </source>
</evidence>
<dbReference type="PANTHER" id="PTHR43767:SF1">
    <property type="entry name" value="NONRIBOSOMAL PEPTIDE SYNTHASE PES1 (EUROFUNG)-RELATED"/>
    <property type="match status" value="1"/>
</dbReference>
<dbReference type="Proteomes" id="UP001315278">
    <property type="component" value="Unassembled WGS sequence"/>
</dbReference>